<organism evidence="15 16">
    <name type="scientific">Pseudoalteromonas denitrificans DSM 6059</name>
    <dbReference type="NCBI Taxonomy" id="1123010"/>
    <lineage>
        <taxon>Bacteria</taxon>
        <taxon>Pseudomonadati</taxon>
        <taxon>Pseudomonadota</taxon>
        <taxon>Gammaproteobacteria</taxon>
        <taxon>Alteromonadales</taxon>
        <taxon>Pseudoalteromonadaceae</taxon>
        <taxon>Pseudoalteromonas</taxon>
    </lineage>
</organism>
<evidence type="ECO:0000256" key="1">
    <source>
        <dbReference type="ARBA" id="ARBA00004915"/>
    </source>
</evidence>
<evidence type="ECO:0000256" key="5">
    <source>
        <dbReference type="ARBA" id="ARBA00022605"/>
    </source>
</evidence>
<dbReference type="RefSeq" id="WP_091987184.1">
    <property type="nucleotide sequence ID" value="NZ_FOLO01000032.1"/>
</dbReference>
<feature type="binding site" evidence="12">
    <location>
        <position position="195"/>
    </location>
    <ligand>
        <name>pyridoxal 5'-phosphate</name>
        <dbReference type="ChEBI" id="CHEBI:597326"/>
    </ligand>
</feature>
<keyword evidence="7 12" id="KW-0663">Pyridoxal phosphate</keyword>
<feature type="domain" description="Aminotransferase class V" evidence="14">
    <location>
        <begin position="3"/>
        <end position="348"/>
    </location>
</feature>
<evidence type="ECO:0000313" key="16">
    <source>
        <dbReference type="Proteomes" id="UP000198862"/>
    </source>
</evidence>
<comment type="similarity">
    <text evidence="3 12">Belongs to the class-V pyridoxal-phosphate-dependent aminotransferase family. SerC subfamily.</text>
</comment>
<evidence type="ECO:0000256" key="9">
    <source>
        <dbReference type="ARBA" id="ARBA00023299"/>
    </source>
</evidence>
<evidence type="ECO:0000313" key="15">
    <source>
        <dbReference type="EMBL" id="SFD09594.1"/>
    </source>
</evidence>
<dbReference type="FunFam" id="3.90.1150.10:FF:000006">
    <property type="entry name" value="Phosphoserine aminotransferase"/>
    <property type="match status" value="1"/>
</dbReference>
<comment type="caution">
    <text evidence="12">Lacks conserved residue(s) required for the propagation of feature annotation.</text>
</comment>
<dbReference type="Gene3D" id="3.40.640.10">
    <property type="entry name" value="Type I PLP-dependent aspartate aminotransferase-like (Major domain)"/>
    <property type="match status" value="1"/>
</dbReference>
<proteinExistence type="inferred from homology"/>
<keyword evidence="5 12" id="KW-0028">Amino-acid biosynthesis</keyword>
<evidence type="ECO:0000256" key="11">
    <source>
        <dbReference type="ARBA" id="ARBA00049007"/>
    </source>
</evidence>
<comment type="function">
    <text evidence="12">Catalyzes the reversible conversion of 3-phosphohydroxypyruvate to phosphoserine and of 3-hydroxy-2-oxo-4-phosphonooxybutanoate to phosphohydroxythreonine.</text>
</comment>
<feature type="modified residue" description="N6-(pyridoxal phosphate)lysine" evidence="12">
    <location>
        <position position="196"/>
    </location>
</feature>
<evidence type="ECO:0000256" key="4">
    <source>
        <dbReference type="ARBA" id="ARBA00022576"/>
    </source>
</evidence>
<dbReference type="AlphaFoldDB" id="A0A1I1PIB8"/>
<evidence type="ECO:0000256" key="7">
    <source>
        <dbReference type="ARBA" id="ARBA00022898"/>
    </source>
</evidence>
<comment type="subcellular location">
    <subcellularLocation>
        <location evidence="12">Cytoplasm</location>
    </subcellularLocation>
</comment>
<evidence type="ECO:0000256" key="8">
    <source>
        <dbReference type="ARBA" id="ARBA00023096"/>
    </source>
</evidence>
<keyword evidence="6 12" id="KW-0808">Transferase</keyword>
<dbReference type="PROSITE" id="PS00595">
    <property type="entry name" value="AA_TRANSFER_CLASS_5"/>
    <property type="match status" value="1"/>
</dbReference>
<feature type="binding site" evidence="12">
    <location>
        <begin position="75"/>
        <end position="76"/>
    </location>
    <ligand>
        <name>pyridoxal 5'-phosphate</name>
        <dbReference type="ChEBI" id="CHEBI:597326"/>
    </ligand>
</feature>
<evidence type="ECO:0000256" key="10">
    <source>
        <dbReference type="ARBA" id="ARBA00047630"/>
    </source>
</evidence>
<accession>A0A1I1PIB8</accession>
<dbReference type="STRING" id="1123010.SAMN02745724_03464"/>
<feature type="binding site" evidence="12">
    <location>
        <position position="41"/>
    </location>
    <ligand>
        <name>L-glutamate</name>
        <dbReference type="ChEBI" id="CHEBI:29985"/>
    </ligand>
</feature>
<keyword evidence="12" id="KW-0963">Cytoplasm</keyword>
<sequence>MSVYNFCAGPAMLPPEVMKKAQKEFIDWQNLGVSVMEISHRSEPFLELAHKSEESLRRLMNISNDYAILFMHGGGRGQFSAVPLNLHQEGKQAVYCQTGTWSFSALDEANKFTQTQKFNIRNDQNSVASVIPVDQWQLPEEASYIHYCTNETVDGIELFDVPKHASAPIVADMSSNILSREIDVNKFDLIYAGAQKNIGPSGLAIVIVKKDLLSRPGLAKPGIFDYALESKQQSMFNTPPTFAWYLAAEVFAWLEANGGVAAMEAHNRDKAALLYDFIDNNDFYQNNIDTSCRSLMNVPFLLKDESLNKAFLTQSQNAGLLALEGHRSVGGMRASIYNAMPKAGVEALVDFMFKFSKEHK</sequence>
<comment type="subunit">
    <text evidence="12">Homodimer.</text>
</comment>
<evidence type="ECO:0000256" key="2">
    <source>
        <dbReference type="ARBA" id="ARBA00005099"/>
    </source>
</evidence>
<comment type="catalytic activity">
    <reaction evidence="11 12 13">
        <text>O-phospho-L-serine + 2-oxoglutarate = 3-phosphooxypyruvate + L-glutamate</text>
        <dbReference type="Rhea" id="RHEA:14329"/>
        <dbReference type="ChEBI" id="CHEBI:16810"/>
        <dbReference type="ChEBI" id="CHEBI:18110"/>
        <dbReference type="ChEBI" id="CHEBI:29985"/>
        <dbReference type="ChEBI" id="CHEBI:57524"/>
        <dbReference type="EC" id="2.6.1.52"/>
    </reaction>
</comment>
<dbReference type="UniPathway" id="UPA00135">
    <property type="reaction ID" value="UER00197"/>
</dbReference>
<feature type="binding site" evidence="12">
    <location>
        <position position="101"/>
    </location>
    <ligand>
        <name>pyridoxal 5'-phosphate</name>
        <dbReference type="ChEBI" id="CHEBI:597326"/>
    </ligand>
</feature>
<keyword evidence="8 12" id="KW-0664">Pyridoxine biosynthesis</keyword>
<dbReference type="InterPro" id="IPR022278">
    <property type="entry name" value="Pser_aminoTfrase"/>
</dbReference>
<keyword evidence="9 12" id="KW-0718">Serine biosynthesis</keyword>
<dbReference type="InterPro" id="IPR015422">
    <property type="entry name" value="PyrdxlP-dep_Trfase_small"/>
</dbReference>
<dbReference type="InterPro" id="IPR015421">
    <property type="entry name" value="PyrdxlP-dep_Trfase_major"/>
</dbReference>
<evidence type="ECO:0000256" key="12">
    <source>
        <dbReference type="HAMAP-Rule" id="MF_00160"/>
    </source>
</evidence>
<dbReference type="GO" id="GO:0030170">
    <property type="term" value="F:pyridoxal phosphate binding"/>
    <property type="evidence" value="ECO:0007669"/>
    <property type="project" value="UniProtKB-UniRule"/>
</dbReference>
<dbReference type="OrthoDB" id="9809412at2"/>
<evidence type="ECO:0000256" key="6">
    <source>
        <dbReference type="ARBA" id="ARBA00022679"/>
    </source>
</evidence>
<dbReference type="EMBL" id="FOLO01000032">
    <property type="protein sequence ID" value="SFD09594.1"/>
    <property type="molecule type" value="Genomic_DNA"/>
</dbReference>
<comment type="pathway">
    <text evidence="2 12 13">Amino-acid biosynthesis; L-serine biosynthesis; L-serine from 3-phospho-D-glycerate: step 2/3.</text>
</comment>
<evidence type="ECO:0000259" key="14">
    <source>
        <dbReference type="Pfam" id="PF00266"/>
    </source>
</evidence>
<evidence type="ECO:0000256" key="3">
    <source>
        <dbReference type="ARBA" id="ARBA00006904"/>
    </source>
</evidence>
<dbReference type="SUPFAM" id="SSF53383">
    <property type="entry name" value="PLP-dependent transferases"/>
    <property type="match status" value="1"/>
</dbReference>
<dbReference type="NCBIfam" id="TIGR01364">
    <property type="entry name" value="serC_1"/>
    <property type="match status" value="1"/>
</dbReference>
<comment type="catalytic activity">
    <reaction evidence="10 12">
        <text>4-(phosphooxy)-L-threonine + 2-oxoglutarate = (R)-3-hydroxy-2-oxo-4-phosphooxybutanoate + L-glutamate</text>
        <dbReference type="Rhea" id="RHEA:16573"/>
        <dbReference type="ChEBI" id="CHEBI:16810"/>
        <dbReference type="ChEBI" id="CHEBI:29985"/>
        <dbReference type="ChEBI" id="CHEBI:58452"/>
        <dbReference type="ChEBI" id="CHEBI:58538"/>
        <dbReference type="EC" id="2.6.1.52"/>
    </reaction>
</comment>
<dbReference type="Gene3D" id="3.90.1150.10">
    <property type="entry name" value="Aspartate Aminotransferase, domain 1"/>
    <property type="match status" value="1"/>
</dbReference>
<dbReference type="FunFam" id="3.40.640.10:FF:000010">
    <property type="entry name" value="Phosphoserine aminotransferase"/>
    <property type="match status" value="1"/>
</dbReference>
<dbReference type="UniPathway" id="UPA00244">
    <property type="reaction ID" value="UER00311"/>
</dbReference>
<dbReference type="GO" id="GO:0004648">
    <property type="term" value="F:O-phospho-L-serine:2-oxoglutarate aminotransferase activity"/>
    <property type="evidence" value="ECO:0007669"/>
    <property type="project" value="UniProtKB-UniRule"/>
</dbReference>
<evidence type="ECO:0000256" key="13">
    <source>
        <dbReference type="RuleBase" id="RU004505"/>
    </source>
</evidence>
<dbReference type="InterPro" id="IPR020578">
    <property type="entry name" value="Aminotrans_V_PyrdxlP_BS"/>
</dbReference>
<dbReference type="Proteomes" id="UP000198862">
    <property type="component" value="Unassembled WGS sequence"/>
</dbReference>
<comment type="pathway">
    <text evidence="1 12">Cofactor biosynthesis; pyridoxine 5'-phosphate biosynthesis; pyridoxine 5'-phosphate from D-erythrose 4-phosphate: step 3/5.</text>
</comment>
<protein>
    <recommendedName>
        <fullName evidence="12">Phosphoserine aminotransferase</fullName>
        <ecNumber evidence="12">2.6.1.52</ecNumber>
    </recommendedName>
    <alternativeName>
        <fullName evidence="12">Phosphohydroxythreonine aminotransferase</fullName>
        <shortName evidence="12">PSAT</shortName>
    </alternativeName>
</protein>
<dbReference type="InterPro" id="IPR000192">
    <property type="entry name" value="Aminotrans_V_dom"/>
</dbReference>
<feature type="binding site" evidence="12">
    <location>
        <position position="172"/>
    </location>
    <ligand>
        <name>pyridoxal 5'-phosphate</name>
        <dbReference type="ChEBI" id="CHEBI:597326"/>
    </ligand>
</feature>
<dbReference type="GO" id="GO:0005737">
    <property type="term" value="C:cytoplasm"/>
    <property type="evidence" value="ECO:0007669"/>
    <property type="project" value="UniProtKB-SubCell"/>
</dbReference>
<feature type="binding site" evidence="12">
    <location>
        <begin position="237"/>
        <end position="238"/>
    </location>
    <ligand>
        <name>pyridoxal 5'-phosphate</name>
        <dbReference type="ChEBI" id="CHEBI:597326"/>
    </ligand>
</feature>
<dbReference type="PANTHER" id="PTHR43247">
    <property type="entry name" value="PHOSPHOSERINE AMINOTRANSFERASE"/>
    <property type="match status" value="1"/>
</dbReference>
<reference evidence="15 16" key="1">
    <citation type="submission" date="2016-10" db="EMBL/GenBank/DDBJ databases">
        <authorList>
            <person name="de Groot N.N."/>
        </authorList>
    </citation>
    <scope>NUCLEOTIDE SEQUENCE [LARGE SCALE GENOMIC DNA]</scope>
    <source>
        <strain evidence="15 16">DSM 6059</strain>
    </source>
</reference>
<dbReference type="PIRSF" id="PIRSF000525">
    <property type="entry name" value="SerC"/>
    <property type="match status" value="1"/>
</dbReference>
<keyword evidence="16" id="KW-1185">Reference proteome</keyword>
<dbReference type="HAMAP" id="MF_00160">
    <property type="entry name" value="SerC_aminotrans_5"/>
    <property type="match status" value="1"/>
</dbReference>
<dbReference type="PANTHER" id="PTHR43247:SF1">
    <property type="entry name" value="PHOSPHOSERINE AMINOTRANSFERASE"/>
    <property type="match status" value="1"/>
</dbReference>
<dbReference type="InterPro" id="IPR015424">
    <property type="entry name" value="PyrdxlP-dep_Trfase"/>
</dbReference>
<dbReference type="NCBIfam" id="NF003764">
    <property type="entry name" value="PRK05355.1"/>
    <property type="match status" value="1"/>
</dbReference>
<dbReference type="GO" id="GO:0008615">
    <property type="term" value="P:pyridoxine biosynthetic process"/>
    <property type="evidence" value="ECO:0007669"/>
    <property type="project" value="UniProtKB-UniRule"/>
</dbReference>
<dbReference type="GO" id="GO:0006564">
    <property type="term" value="P:L-serine biosynthetic process"/>
    <property type="evidence" value="ECO:0007669"/>
    <property type="project" value="UniProtKB-UniRule"/>
</dbReference>
<name>A0A1I1PIB8_9GAMM</name>
<dbReference type="EC" id="2.6.1.52" evidence="12"/>
<keyword evidence="4 12" id="KW-0032">Aminotransferase</keyword>
<gene>
    <name evidence="12" type="primary">serC</name>
    <name evidence="15" type="ORF">SAMN02745724_03464</name>
</gene>
<comment type="cofactor">
    <cofactor evidence="12">
        <name>pyridoxal 5'-phosphate</name>
        <dbReference type="ChEBI" id="CHEBI:597326"/>
    </cofactor>
    <text evidence="12">Binds 1 pyridoxal phosphate per subunit.</text>
</comment>
<feature type="binding site" evidence="12">
    <location>
        <position position="152"/>
    </location>
    <ligand>
        <name>pyridoxal 5'-phosphate</name>
        <dbReference type="ChEBI" id="CHEBI:597326"/>
    </ligand>
</feature>
<dbReference type="Pfam" id="PF00266">
    <property type="entry name" value="Aminotran_5"/>
    <property type="match status" value="1"/>
</dbReference>